<protein>
    <recommendedName>
        <fullName evidence="1">ATPase AAA-type core domain-containing protein</fullName>
    </recommendedName>
</protein>
<dbReference type="EMBL" id="CP024964">
    <property type="protein sequence ID" value="ATZ17812.1"/>
    <property type="molecule type" value="Genomic_DNA"/>
</dbReference>
<dbReference type="STRING" id="1408435.GCA_000685885_01442"/>
<dbReference type="InterPro" id="IPR003959">
    <property type="entry name" value="ATPase_AAA_core"/>
</dbReference>
<dbReference type="InterPro" id="IPR027417">
    <property type="entry name" value="P-loop_NTPase"/>
</dbReference>
<dbReference type="PANTHER" id="PTHR43581">
    <property type="entry name" value="ATP/GTP PHOSPHATASE"/>
    <property type="match status" value="1"/>
</dbReference>
<evidence type="ECO:0000313" key="2">
    <source>
        <dbReference type="EMBL" id="ATZ17812.1"/>
    </source>
</evidence>
<dbReference type="PANTHER" id="PTHR43581:SF4">
    <property type="entry name" value="ATP_GTP PHOSPHATASE"/>
    <property type="match status" value="1"/>
</dbReference>
<name>A0A2K8NVE9_9MOLU</name>
<feature type="domain" description="ATPase AAA-type core" evidence="1">
    <location>
        <begin position="24"/>
        <end position="271"/>
    </location>
</feature>
<dbReference type="Proteomes" id="UP000231896">
    <property type="component" value="Chromosome"/>
</dbReference>
<organism evidence="2 3">
    <name type="scientific">Mesoplasma melaleucae</name>
    <dbReference type="NCBI Taxonomy" id="81459"/>
    <lineage>
        <taxon>Bacteria</taxon>
        <taxon>Bacillati</taxon>
        <taxon>Mycoplasmatota</taxon>
        <taxon>Mollicutes</taxon>
        <taxon>Entomoplasmatales</taxon>
        <taxon>Entomoplasmataceae</taxon>
        <taxon>Mesoplasma</taxon>
    </lineage>
</organism>
<dbReference type="RefSeq" id="WP_028124580.1">
    <property type="nucleotide sequence ID" value="NZ_CP024964.1"/>
</dbReference>
<evidence type="ECO:0000313" key="3">
    <source>
        <dbReference type="Proteomes" id="UP000231896"/>
    </source>
</evidence>
<dbReference type="InterPro" id="IPR051396">
    <property type="entry name" value="Bact_Antivir_Def_Nuclease"/>
</dbReference>
<dbReference type="SUPFAM" id="SSF52540">
    <property type="entry name" value="P-loop containing nucleoside triphosphate hydrolases"/>
    <property type="match status" value="1"/>
</dbReference>
<dbReference type="KEGG" id="eml:EMELA_v1c02390"/>
<dbReference type="Pfam" id="PF13304">
    <property type="entry name" value="AAA_21"/>
    <property type="match status" value="1"/>
</dbReference>
<dbReference type="GO" id="GO:0005524">
    <property type="term" value="F:ATP binding"/>
    <property type="evidence" value="ECO:0007669"/>
    <property type="project" value="InterPro"/>
</dbReference>
<gene>
    <name evidence="2" type="ORF">EMELA_v1c02390</name>
</gene>
<dbReference type="AlphaFoldDB" id="A0A2K8NVE9"/>
<reference evidence="2 3" key="1">
    <citation type="submission" date="2017-11" db="EMBL/GenBank/DDBJ databases">
        <title>Genome sequence of Entomoplasma melaleucae M1 (ATCC 49191).</title>
        <authorList>
            <person name="Lo W.-S."/>
            <person name="Gasparich G.E."/>
            <person name="Kuo C.-H."/>
        </authorList>
    </citation>
    <scope>NUCLEOTIDE SEQUENCE [LARGE SCALE GENOMIC DNA]</scope>
    <source>
        <strain evidence="2 3">M1</strain>
    </source>
</reference>
<keyword evidence="3" id="KW-1185">Reference proteome</keyword>
<evidence type="ECO:0000259" key="1">
    <source>
        <dbReference type="Pfam" id="PF13304"/>
    </source>
</evidence>
<proteinExistence type="predicted"/>
<accession>A0A2K8NVE9</accession>
<dbReference type="GO" id="GO:0016887">
    <property type="term" value="F:ATP hydrolysis activity"/>
    <property type="evidence" value="ECO:0007669"/>
    <property type="project" value="InterPro"/>
</dbReference>
<dbReference type="Gene3D" id="3.40.50.300">
    <property type="entry name" value="P-loop containing nucleotide triphosphate hydrolases"/>
    <property type="match status" value="1"/>
</dbReference>
<dbReference type="OrthoDB" id="9771863at2"/>
<sequence length="477" mass="55794">MIESITVYNYKKIQEKNFNFKRTNLLIGENNSGKSTLLQLINDMFNYFENGKLNYFSKDKEKKTRFKVKFKEQEELNLEFNEKGVLINYESDLEYLKIKKILESNNVIFIDSENIDYTNVVSKIVGSYFYKKIDEDKELNEAYEKLNKAYQNSIFDVSTNFLKEDIFLFDNKDVILKNLNLSSSSDISKSYKVVKPKIPDHESIDQMGSGTKKSIVYSLLCMQENLHKTTLIVDEIENNLSLNKVESIITKIFASKYEQIFISSHSPIVMNIIINLKFDETELIFLNDKSDSKNQELINSILLDSFSLASSFGPKYFVFVEGNEDMNIYKHILNIFCENIDENKKKKVFFIPLNGADNFERVLKRNQELLTSKIPILKILDGDKSHKKYTKPEINETVYCLKRKCIEFYLDFSKPEIEKLIKNKLKLQKAILNQTQEATNSIIDKKACSNILLDEILNDRNNQLVNEIEEIFFNFLK</sequence>